<reference evidence="1 2" key="1">
    <citation type="journal article" date="2016" name="Nat. Commun.">
        <title>Thousands of microbial genomes shed light on interconnected biogeochemical processes in an aquifer system.</title>
        <authorList>
            <person name="Anantharaman K."/>
            <person name="Brown C.T."/>
            <person name="Hug L.A."/>
            <person name="Sharon I."/>
            <person name="Castelle C.J."/>
            <person name="Probst A.J."/>
            <person name="Thomas B.C."/>
            <person name="Singh A."/>
            <person name="Wilkins M.J."/>
            <person name="Karaoz U."/>
            <person name="Brodie E.L."/>
            <person name="Williams K.H."/>
            <person name="Hubbard S.S."/>
            <person name="Banfield J.F."/>
        </authorList>
    </citation>
    <scope>NUCLEOTIDE SEQUENCE [LARGE SCALE GENOMIC DNA]</scope>
</reference>
<accession>A0A1G2F541</accession>
<dbReference type="EMBL" id="MHMS01000002">
    <property type="protein sequence ID" value="OGZ32750.1"/>
    <property type="molecule type" value="Genomic_DNA"/>
</dbReference>
<dbReference type="AlphaFoldDB" id="A0A1G2F541"/>
<protein>
    <submittedName>
        <fullName evidence="1">Uncharacterized protein</fullName>
    </submittedName>
</protein>
<organism evidence="1 2">
    <name type="scientific">Candidatus Niyogibacteria bacterium RIFCSPLOWO2_12_FULL_41_13</name>
    <dbReference type="NCBI Taxonomy" id="1801726"/>
    <lineage>
        <taxon>Bacteria</taxon>
        <taxon>Candidatus Niyogiibacteriota</taxon>
    </lineage>
</organism>
<sequence length="125" mass="14185">MVKYNSTKEIVEKLKTLIRANFKPEYQEEKEEGGTKRFIEEEIIPLLEQGNKKIVFSLTADKTYTVGPGGLYSTTRGLHVPSGTNGFRVEEYLKESGFTLKHEGYYGSICLASVPRIKEKITSFK</sequence>
<evidence type="ECO:0000313" key="1">
    <source>
        <dbReference type="EMBL" id="OGZ32750.1"/>
    </source>
</evidence>
<comment type="caution">
    <text evidence="1">The sequence shown here is derived from an EMBL/GenBank/DDBJ whole genome shotgun (WGS) entry which is preliminary data.</text>
</comment>
<evidence type="ECO:0000313" key="2">
    <source>
        <dbReference type="Proteomes" id="UP000176787"/>
    </source>
</evidence>
<dbReference type="Proteomes" id="UP000176787">
    <property type="component" value="Unassembled WGS sequence"/>
</dbReference>
<name>A0A1G2F541_9BACT</name>
<proteinExistence type="predicted"/>
<gene>
    <name evidence="1" type="ORF">A3H02_02095</name>
</gene>